<accession>A0A7Y0G9X5</accession>
<feature type="signal peptide" evidence="1">
    <location>
        <begin position="1"/>
        <end position="20"/>
    </location>
</feature>
<dbReference type="GO" id="GO:0005509">
    <property type="term" value="F:calcium ion binding"/>
    <property type="evidence" value="ECO:0007669"/>
    <property type="project" value="InterPro"/>
</dbReference>
<gene>
    <name evidence="3" type="ORF">HHL27_13435</name>
</gene>
<dbReference type="InterPro" id="IPR018247">
    <property type="entry name" value="EF_Hand_1_Ca_BS"/>
</dbReference>
<dbReference type="SMART" id="SM00054">
    <property type="entry name" value="EFh"/>
    <property type="match status" value="2"/>
</dbReference>
<dbReference type="PROSITE" id="PS50222">
    <property type="entry name" value="EF_HAND_2"/>
    <property type="match status" value="1"/>
</dbReference>
<dbReference type="InterPro" id="IPR011992">
    <property type="entry name" value="EF-hand-dom_pair"/>
</dbReference>
<comment type="caution">
    <text evidence="3">The sequence shown here is derived from an EMBL/GenBank/DDBJ whole genome shotgun (WGS) entry which is preliminary data.</text>
</comment>
<dbReference type="Pfam" id="PF13202">
    <property type="entry name" value="EF-hand_5"/>
    <property type="match status" value="4"/>
</dbReference>
<dbReference type="PROSITE" id="PS51257">
    <property type="entry name" value="PROKAR_LIPOPROTEIN"/>
    <property type="match status" value="1"/>
</dbReference>
<evidence type="ECO:0000313" key="3">
    <source>
        <dbReference type="EMBL" id="NML94671.1"/>
    </source>
</evidence>
<dbReference type="InterPro" id="IPR052591">
    <property type="entry name" value="CML21-like"/>
</dbReference>
<reference evidence="3 4" key="1">
    <citation type="submission" date="2020-04" db="EMBL/GenBank/DDBJ databases">
        <title>Novosphingobium sp. TW-4 isolated from soil.</title>
        <authorList>
            <person name="Dahal R.H."/>
            <person name="Chaudhary D.K."/>
        </authorList>
    </citation>
    <scope>NUCLEOTIDE SEQUENCE [LARGE SCALE GENOMIC DNA]</scope>
    <source>
        <strain evidence="3 4">TW-4</strain>
    </source>
</reference>
<feature type="chain" id="PRO_5030989132" evidence="1">
    <location>
        <begin position="21"/>
        <end position="172"/>
    </location>
</feature>
<keyword evidence="4" id="KW-1185">Reference proteome</keyword>
<name>A0A7Y0G9X5_9SPHN</name>
<dbReference type="Proteomes" id="UP000583556">
    <property type="component" value="Unassembled WGS sequence"/>
</dbReference>
<evidence type="ECO:0000313" key="4">
    <source>
        <dbReference type="Proteomes" id="UP000583556"/>
    </source>
</evidence>
<feature type="domain" description="EF-hand" evidence="2">
    <location>
        <begin position="76"/>
        <end position="111"/>
    </location>
</feature>
<dbReference type="Gene3D" id="1.10.238.10">
    <property type="entry name" value="EF-hand"/>
    <property type="match status" value="2"/>
</dbReference>
<evidence type="ECO:0000259" key="2">
    <source>
        <dbReference type="PROSITE" id="PS50222"/>
    </source>
</evidence>
<dbReference type="AlphaFoldDB" id="A0A7Y0G9X5"/>
<dbReference type="SUPFAM" id="SSF47473">
    <property type="entry name" value="EF-hand"/>
    <property type="match status" value="1"/>
</dbReference>
<sequence length="172" mass="18095">MPLMRTAALLSVALCAFSLAGCGQQKQTGPDVSASETAPVVAPPMPAVTAVPGDAHPMAGFDTLDRDHDGRISSAEHAQAAQALFEMIDMEHDGNLSMDELKAAAPALADIDGLTPDKLMAIADADHDGKLTLAEWMAFANARFGLLDRNDDGFIDRAEWDAPHPPIPPVGK</sequence>
<keyword evidence="1" id="KW-0732">Signal</keyword>
<dbReference type="PROSITE" id="PS00018">
    <property type="entry name" value="EF_HAND_1"/>
    <property type="match status" value="2"/>
</dbReference>
<dbReference type="InterPro" id="IPR002048">
    <property type="entry name" value="EF_hand_dom"/>
</dbReference>
<evidence type="ECO:0000256" key="1">
    <source>
        <dbReference type="SAM" id="SignalP"/>
    </source>
</evidence>
<dbReference type="PANTHER" id="PTHR23064">
    <property type="entry name" value="TROPONIN"/>
    <property type="match status" value="1"/>
</dbReference>
<protein>
    <submittedName>
        <fullName evidence="3">EF-hand domain-containing protein</fullName>
    </submittedName>
</protein>
<dbReference type="RefSeq" id="WP_169493929.1">
    <property type="nucleotide sequence ID" value="NZ_JABBGM010000005.1"/>
</dbReference>
<organism evidence="3 4">
    <name type="scientific">Novosphingobium olei</name>
    <dbReference type="NCBI Taxonomy" id="2728851"/>
    <lineage>
        <taxon>Bacteria</taxon>
        <taxon>Pseudomonadati</taxon>
        <taxon>Pseudomonadota</taxon>
        <taxon>Alphaproteobacteria</taxon>
        <taxon>Sphingomonadales</taxon>
        <taxon>Sphingomonadaceae</taxon>
        <taxon>Novosphingobium</taxon>
    </lineage>
</organism>
<dbReference type="EMBL" id="JABBGM010000005">
    <property type="protein sequence ID" value="NML94671.1"/>
    <property type="molecule type" value="Genomic_DNA"/>
</dbReference>
<proteinExistence type="predicted"/>